<gene>
    <name evidence="1" type="ORF">CEXT_680051</name>
</gene>
<evidence type="ECO:0000313" key="2">
    <source>
        <dbReference type="Proteomes" id="UP001054945"/>
    </source>
</evidence>
<dbReference type="AlphaFoldDB" id="A0AAV4VAW6"/>
<dbReference type="EMBL" id="BPLR01014204">
    <property type="protein sequence ID" value="GIY67115.1"/>
    <property type="molecule type" value="Genomic_DNA"/>
</dbReference>
<keyword evidence="2" id="KW-1185">Reference proteome</keyword>
<organism evidence="1 2">
    <name type="scientific">Caerostris extrusa</name>
    <name type="common">Bark spider</name>
    <name type="synonym">Caerostris bankana</name>
    <dbReference type="NCBI Taxonomy" id="172846"/>
    <lineage>
        <taxon>Eukaryota</taxon>
        <taxon>Metazoa</taxon>
        <taxon>Ecdysozoa</taxon>
        <taxon>Arthropoda</taxon>
        <taxon>Chelicerata</taxon>
        <taxon>Arachnida</taxon>
        <taxon>Araneae</taxon>
        <taxon>Araneomorphae</taxon>
        <taxon>Entelegynae</taxon>
        <taxon>Araneoidea</taxon>
        <taxon>Araneidae</taxon>
        <taxon>Caerostris</taxon>
    </lineage>
</organism>
<protein>
    <submittedName>
        <fullName evidence="1">Uncharacterized protein</fullName>
    </submittedName>
</protein>
<accession>A0AAV4VAW6</accession>
<comment type="caution">
    <text evidence="1">The sequence shown here is derived from an EMBL/GenBank/DDBJ whole genome shotgun (WGS) entry which is preliminary data.</text>
</comment>
<name>A0AAV4VAW6_CAEEX</name>
<proteinExistence type="predicted"/>
<reference evidence="1 2" key="1">
    <citation type="submission" date="2021-06" db="EMBL/GenBank/DDBJ databases">
        <title>Caerostris extrusa draft genome.</title>
        <authorList>
            <person name="Kono N."/>
            <person name="Arakawa K."/>
        </authorList>
    </citation>
    <scope>NUCLEOTIDE SEQUENCE [LARGE SCALE GENOMIC DNA]</scope>
</reference>
<sequence>MVCVVCLSVPPRAQMLTGVTPERSDGVFFLDPELAKSKSYLRHSIKRKVAVTLADSIMAIVANIKSLFAMYETRKYFASDTEYTEKPGNSLIEIY</sequence>
<evidence type="ECO:0000313" key="1">
    <source>
        <dbReference type="EMBL" id="GIY67115.1"/>
    </source>
</evidence>
<dbReference type="Proteomes" id="UP001054945">
    <property type="component" value="Unassembled WGS sequence"/>
</dbReference>